<dbReference type="InterPro" id="IPR009056">
    <property type="entry name" value="Cyt_c-like_dom"/>
</dbReference>
<keyword evidence="7" id="KW-0349">Heme</keyword>
<keyword evidence="3" id="KW-0106">Calcium</keyword>
<evidence type="ECO:0000256" key="3">
    <source>
        <dbReference type="ARBA" id="ARBA00022837"/>
    </source>
</evidence>
<dbReference type="RefSeq" id="WP_218316301.1">
    <property type="nucleotide sequence ID" value="NZ_JAGSPB010000001.1"/>
</dbReference>
<accession>A0ABS6SLH9</accession>
<dbReference type="PROSITE" id="PS51257">
    <property type="entry name" value="PROKAR_LIPOPROTEIN"/>
    <property type="match status" value="1"/>
</dbReference>
<dbReference type="InterPro" id="IPR018391">
    <property type="entry name" value="PQQ_b-propeller_rpt"/>
</dbReference>
<keyword evidence="4" id="KW-0634">PQQ</keyword>
<proteinExistence type="predicted"/>
<dbReference type="Pfam" id="PF13442">
    <property type="entry name" value="Cytochrome_CBB3"/>
    <property type="match status" value="1"/>
</dbReference>
<dbReference type="InterPro" id="IPR017512">
    <property type="entry name" value="PQQ_MeOH/EtOH_DH"/>
</dbReference>
<keyword evidence="5 7" id="KW-0408">Iron</keyword>
<keyword evidence="6" id="KW-1015">Disulfide bond</keyword>
<evidence type="ECO:0000256" key="4">
    <source>
        <dbReference type="ARBA" id="ARBA00022891"/>
    </source>
</evidence>
<evidence type="ECO:0000313" key="9">
    <source>
        <dbReference type="EMBL" id="MBV7265895.1"/>
    </source>
</evidence>
<dbReference type="EMBL" id="JAGSPB010000001">
    <property type="protein sequence ID" value="MBV7265895.1"/>
    <property type="molecule type" value="Genomic_DNA"/>
</dbReference>
<evidence type="ECO:0000313" key="10">
    <source>
        <dbReference type="Proteomes" id="UP000699975"/>
    </source>
</evidence>
<dbReference type="Pfam" id="PF01011">
    <property type="entry name" value="PQQ"/>
    <property type="match status" value="2"/>
</dbReference>
<evidence type="ECO:0000256" key="2">
    <source>
        <dbReference type="ARBA" id="ARBA00022723"/>
    </source>
</evidence>
<evidence type="ECO:0000256" key="1">
    <source>
        <dbReference type="ARBA" id="ARBA00001913"/>
    </source>
</evidence>
<dbReference type="PROSITE" id="PS51007">
    <property type="entry name" value="CYTC"/>
    <property type="match status" value="1"/>
</dbReference>
<dbReference type="PROSITE" id="PS00364">
    <property type="entry name" value="BACTERIAL_PQQ_2"/>
    <property type="match status" value="1"/>
</dbReference>
<organism evidence="9 10">
    <name type="scientific">Erythrobacter ani</name>
    <dbReference type="NCBI Taxonomy" id="2827235"/>
    <lineage>
        <taxon>Bacteria</taxon>
        <taxon>Pseudomonadati</taxon>
        <taxon>Pseudomonadota</taxon>
        <taxon>Alphaproteobacteria</taxon>
        <taxon>Sphingomonadales</taxon>
        <taxon>Erythrobacteraceae</taxon>
        <taxon>Erythrobacter/Porphyrobacter group</taxon>
        <taxon>Erythrobacter</taxon>
    </lineage>
</organism>
<comment type="cofactor">
    <cofactor evidence="1">
        <name>Ca(2+)</name>
        <dbReference type="ChEBI" id="CHEBI:29108"/>
    </cofactor>
</comment>
<keyword evidence="2 7" id="KW-0479">Metal-binding</keyword>
<dbReference type="CDD" id="cd10279">
    <property type="entry name" value="PQQ_ADH_II"/>
    <property type="match status" value="1"/>
</dbReference>
<evidence type="ECO:0000256" key="5">
    <source>
        <dbReference type="ARBA" id="ARBA00023004"/>
    </source>
</evidence>
<comment type="caution">
    <text evidence="9">The sequence shown here is derived from an EMBL/GenBank/DDBJ whole genome shotgun (WGS) entry which is preliminary data.</text>
</comment>
<dbReference type="InterPro" id="IPR001479">
    <property type="entry name" value="Quinoprotein_DH_CS"/>
</dbReference>
<dbReference type="PANTHER" id="PTHR32303">
    <property type="entry name" value="QUINOPROTEIN ALCOHOL DEHYDROGENASE (CYTOCHROME C)"/>
    <property type="match status" value="1"/>
</dbReference>
<feature type="domain" description="Cytochrome c" evidence="8">
    <location>
        <begin position="629"/>
        <end position="708"/>
    </location>
</feature>
<evidence type="ECO:0000256" key="7">
    <source>
        <dbReference type="PROSITE-ProRule" id="PRU00433"/>
    </source>
</evidence>
<dbReference type="SMART" id="SM00564">
    <property type="entry name" value="PQQ"/>
    <property type="match status" value="4"/>
</dbReference>
<dbReference type="NCBIfam" id="TIGR03075">
    <property type="entry name" value="PQQ_enz_alc_DH"/>
    <property type="match status" value="1"/>
</dbReference>
<gene>
    <name evidence="9" type="ORF">KCG45_06855</name>
</gene>
<sequence length="724" mass="77301">MAIMKWALPILVGGALALGSCEEMLGDQFAGGEGITQTMLVSADSDSANWMSHGRTYSEQRFSPLDQINVGNVGDLGLHWFADLDTARGQEATPLVMDGKLYVTTAWSKVKAFDAATGEPLWDYDPQVPGETAVKACCDTVNRGLAAWGDSLFFGTLDGRLVALDRGTGEVQWETLTVDQSQSYTVTGAPRVINGKVIIGNGGAEFGVRGYVAAYDAESGEEAWRFYTVPEGTENEESPEYLQAAAETWNTQVLVGSDAIGGGGTVWDSMAYDPELDLLYIGVGNGSPWNRAYRSPGVDGTGEGDNLYLSSIVAIRPDTGEYVWHYQTTPGETWDYTATQHIVLADMEIEGEQRQVLMQAPKNGFFYVLDRATGEFISGEPYTGLNWATGIDENGRPIENPETRIDKTGKPALVLPGPLGGHNWHPMAYHPGENLVYIPAFEAGWIYSPQANWKPDTARGFNIGMDMAANDLPPDLGIRRQVEGTIKGMLVAWDPVAQEARWSVEHPGPWNGGLLATGGGLVFQGNQSSTFKAYDAASGSELWSFAAQTGVVAPPISYSVNGEQYVAVLAGWGGAFATSTDGGLIDKDGAVPNISRLLVFKLGGEAALPEMPELAAMPLDPPASRASAQTIAAGGADYARYCAVCHGPAAVGASYLPDLRRSGALGNRATWASIVHDGVLTANGMASFSDSLDKEDVEAVRAYVIHRANEDKALEGAADKVARR</sequence>
<dbReference type="InterPro" id="IPR002372">
    <property type="entry name" value="PQQ_rpt_dom"/>
</dbReference>
<dbReference type="Proteomes" id="UP000699975">
    <property type="component" value="Unassembled WGS sequence"/>
</dbReference>
<name>A0ABS6SLH9_9SPHN</name>
<evidence type="ECO:0000259" key="8">
    <source>
        <dbReference type="PROSITE" id="PS51007"/>
    </source>
</evidence>
<protein>
    <submittedName>
        <fullName evidence="9">PQQ-dependent dehydrogenase, methanol/ethanol family</fullName>
    </submittedName>
</protein>
<keyword evidence="10" id="KW-1185">Reference proteome</keyword>
<evidence type="ECO:0000256" key="6">
    <source>
        <dbReference type="ARBA" id="ARBA00023157"/>
    </source>
</evidence>
<reference evidence="9 10" key="1">
    <citation type="submission" date="2021-04" db="EMBL/GenBank/DDBJ databases">
        <authorList>
            <person name="Pira H."/>
            <person name="Risdian C."/>
            <person name="Wink J."/>
        </authorList>
    </citation>
    <scope>NUCLEOTIDE SEQUENCE [LARGE SCALE GENOMIC DNA]</scope>
    <source>
        <strain evidence="9 10">WH131</strain>
    </source>
</reference>